<evidence type="ECO:0000313" key="1">
    <source>
        <dbReference type="EMBL" id="GAH60339.1"/>
    </source>
</evidence>
<dbReference type="InterPro" id="IPR007362">
    <property type="entry name" value="DUF429"/>
</dbReference>
<evidence type="ECO:0008006" key="2">
    <source>
        <dbReference type="Google" id="ProtNLM"/>
    </source>
</evidence>
<reference evidence="1" key="1">
    <citation type="journal article" date="2014" name="Front. Microbiol.">
        <title>High frequency of phylogenetically diverse reductive dehalogenase-homologous genes in deep subseafloor sedimentary metagenomes.</title>
        <authorList>
            <person name="Kawai M."/>
            <person name="Futagami T."/>
            <person name="Toyoda A."/>
            <person name="Takaki Y."/>
            <person name="Nishi S."/>
            <person name="Hori S."/>
            <person name="Arai W."/>
            <person name="Tsubouchi T."/>
            <person name="Morono Y."/>
            <person name="Uchiyama I."/>
            <person name="Ito T."/>
            <person name="Fujiyama A."/>
            <person name="Inagaki F."/>
            <person name="Takami H."/>
        </authorList>
    </citation>
    <scope>NUCLEOTIDE SEQUENCE</scope>
    <source>
        <strain evidence="1">Expedition CK06-06</strain>
    </source>
</reference>
<dbReference type="EMBL" id="BARU01017461">
    <property type="protein sequence ID" value="GAH60339.1"/>
    <property type="molecule type" value="Genomic_DNA"/>
</dbReference>
<sequence>MSTKRSIFIGIDLSDPFAKCKRPCTRATIGTDLNCIFDEWEYDLTGNQIAPDNILPIHFVLAIDGPQGLAGNPEYTMRLGERGLGTAGKSSYAFRPIGQPYAGFVQGSVKLFYSLYRSQRFQLYGLKTEKLHTNLIEVYPGAAWPVVAGHRLQKKRLLAGRKSRYELLMGIGIKFSPKYTIEVLPTHDQLDAAIAAYIA</sequence>
<feature type="non-terminal residue" evidence="1">
    <location>
        <position position="199"/>
    </location>
</feature>
<organism evidence="1">
    <name type="scientific">marine sediment metagenome</name>
    <dbReference type="NCBI Taxonomy" id="412755"/>
    <lineage>
        <taxon>unclassified sequences</taxon>
        <taxon>metagenomes</taxon>
        <taxon>ecological metagenomes</taxon>
    </lineage>
</organism>
<dbReference type="Pfam" id="PF04250">
    <property type="entry name" value="DUF429"/>
    <property type="match status" value="1"/>
</dbReference>
<name>X1I2M8_9ZZZZ</name>
<protein>
    <recommendedName>
        <fullName evidence="2">DUF429 domain-containing protein</fullName>
    </recommendedName>
</protein>
<gene>
    <name evidence="1" type="ORF">S03H2_28964</name>
</gene>
<comment type="caution">
    <text evidence="1">The sequence shown here is derived from an EMBL/GenBank/DDBJ whole genome shotgun (WGS) entry which is preliminary data.</text>
</comment>
<accession>X1I2M8</accession>
<proteinExistence type="predicted"/>
<dbReference type="AlphaFoldDB" id="X1I2M8"/>